<dbReference type="InterPro" id="IPR001131">
    <property type="entry name" value="Peptidase_M24B_aminopep-P_CS"/>
</dbReference>
<evidence type="ECO:0000256" key="4">
    <source>
        <dbReference type="ARBA" id="ARBA00022801"/>
    </source>
</evidence>
<comment type="similarity">
    <text evidence="2 6">Belongs to the peptidase M24B family.</text>
</comment>
<keyword evidence="3 6" id="KW-0479">Metal-binding</keyword>
<dbReference type="PANTHER" id="PTHR46112">
    <property type="entry name" value="AMINOPEPTIDASE"/>
    <property type="match status" value="1"/>
</dbReference>
<dbReference type="EMBL" id="FOIT01000004">
    <property type="protein sequence ID" value="SEW07405.1"/>
    <property type="molecule type" value="Genomic_DNA"/>
</dbReference>
<reference evidence="9 10" key="1">
    <citation type="submission" date="2016-10" db="EMBL/GenBank/DDBJ databases">
        <authorList>
            <person name="Varghese N."/>
            <person name="Submissions S."/>
        </authorList>
    </citation>
    <scope>NUCLEOTIDE SEQUENCE [LARGE SCALE GENOMIC DNA]</scope>
    <source>
        <strain evidence="9 10">IBRC-M10081</strain>
    </source>
</reference>
<accession>A0A662Z440</accession>
<dbReference type="SUPFAM" id="SSF55920">
    <property type="entry name" value="Creatinase/aminopeptidase"/>
    <property type="match status" value="1"/>
</dbReference>
<keyword evidence="5" id="KW-0464">Manganese</keyword>
<dbReference type="Proteomes" id="UP000243605">
    <property type="component" value="Unassembled WGS sequence"/>
</dbReference>
<dbReference type="CDD" id="cd01092">
    <property type="entry name" value="APP-like"/>
    <property type="match status" value="1"/>
</dbReference>
<evidence type="ECO:0000256" key="5">
    <source>
        <dbReference type="ARBA" id="ARBA00023211"/>
    </source>
</evidence>
<evidence type="ECO:0000313" key="10">
    <source>
        <dbReference type="Proteomes" id="UP000243605"/>
    </source>
</evidence>
<evidence type="ECO:0000259" key="8">
    <source>
        <dbReference type="Pfam" id="PF01321"/>
    </source>
</evidence>
<keyword evidence="10" id="KW-1185">Reference proteome</keyword>
<dbReference type="Gene3D" id="3.90.230.10">
    <property type="entry name" value="Creatinase/methionine aminopeptidase superfamily"/>
    <property type="match status" value="1"/>
</dbReference>
<dbReference type="Pfam" id="PF01321">
    <property type="entry name" value="Creatinase_N"/>
    <property type="match status" value="1"/>
</dbReference>
<dbReference type="InterPro" id="IPR000994">
    <property type="entry name" value="Pept_M24"/>
</dbReference>
<proteinExistence type="inferred from homology"/>
<dbReference type="Pfam" id="PF00557">
    <property type="entry name" value="Peptidase_M24"/>
    <property type="match status" value="1"/>
</dbReference>
<name>A0A662Z440_9STAP</name>
<dbReference type="RefSeq" id="WP_245705655.1">
    <property type="nucleotide sequence ID" value="NZ_FOIT01000004.1"/>
</dbReference>
<organism evidence="9 10">
    <name type="scientific">Aliicoccus persicus</name>
    <dbReference type="NCBI Taxonomy" id="930138"/>
    <lineage>
        <taxon>Bacteria</taxon>
        <taxon>Bacillati</taxon>
        <taxon>Bacillota</taxon>
        <taxon>Bacilli</taxon>
        <taxon>Bacillales</taxon>
        <taxon>Staphylococcaceae</taxon>
        <taxon>Aliicoccus</taxon>
    </lineage>
</organism>
<evidence type="ECO:0000259" key="7">
    <source>
        <dbReference type="Pfam" id="PF00557"/>
    </source>
</evidence>
<comment type="cofactor">
    <cofactor evidence="1">
        <name>Mn(2+)</name>
        <dbReference type="ChEBI" id="CHEBI:29035"/>
    </cofactor>
</comment>
<evidence type="ECO:0000256" key="2">
    <source>
        <dbReference type="ARBA" id="ARBA00008766"/>
    </source>
</evidence>
<keyword evidence="4" id="KW-0378">Hydrolase</keyword>
<protein>
    <submittedName>
        <fullName evidence="9">Xaa-Pro dipeptidase</fullName>
    </submittedName>
</protein>
<dbReference type="PANTHER" id="PTHR46112:SF10">
    <property type="entry name" value="DIPEPTIDASE YKVY-RELATED"/>
    <property type="match status" value="1"/>
</dbReference>
<feature type="domain" description="Peptidase M24" evidence="7">
    <location>
        <begin position="146"/>
        <end position="347"/>
    </location>
</feature>
<evidence type="ECO:0000256" key="6">
    <source>
        <dbReference type="RuleBase" id="RU000590"/>
    </source>
</evidence>
<dbReference type="GO" id="GO:0046872">
    <property type="term" value="F:metal ion binding"/>
    <property type="evidence" value="ECO:0007669"/>
    <property type="project" value="UniProtKB-KW"/>
</dbReference>
<dbReference type="Gene3D" id="3.40.350.10">
    <property type="entry name" value="Creatinase/prolidase N-terminal domain"/>
    <property type="match status" value="1"/>
</dbReference>
<evidence type="ECO:0000313" key="9">
    <source>
        <dbReference type="EMBL" id="SEW07405.1"/>
    </source>
</evidence>
<dbReference type="InterPro" id="IPR036005">
    <property type="entry name" value="Creatinase/aminopeptidase-like"/>
</dbReference>
<gene>
    <name evidence="9" type="ORF">SAMN05192557_1494</name>
</gene>
<evidence type="ECO:0000256" key="3">
    <source>
        <dbReference type="ARBA" id="ARBA00022723"/>
    </source>
</evidence>
<dbReference type="PROSITE" id="PS00491">
    <property type="entry name" value="PROLINE_PEPTIDASE"/>
    <property type="match status" value="1"/>
</dbReference>
<dbReference type="GO" id="GO:0016787">
    <property type="term" value="F:hydrolase activity"/>
    <property type="evidence" value="ECO:0007669"/>
    <property type="project" value="UniProtKB-KW"/>
</dbReference>
<dbReference type="InterPro" id="IPR000587">
    <property type="entry name" value="Creatinase_N"/>
</dbReference>
<dbReference type="AlphaFoldDB" id="A0A662Z440"/>
<dbReference type="InterPro" id="IPR050659">
    <property type="entry name" value="Peptidase_M24B"/>
</dbReference>
<feature type="domain" description="Creatinase N-terminal" evidence="8">
    <location>
        <begin position="9"/>
        <end position="136"/>
    </location>
</feature>
<dbReference type="InterPro" id="IPR029149">
    <property type="entry name" value="Creatin/AminoP/Spt16_N"/>
</dbReference>
<evidence type="ECO:0000256" key="1">
    <source>
        <dbReference type="ARBA" id="ARBA00001936"/>
    </source>
</evidence>
<sequence>MTEVSIYKDKVQQFTQTVDVDFIMITEPLNVYYFTGVLIRPHERMLALLINTNTNETALVYPALDEGMVTGATNLTKKLPFSDGEDAFQSIYDFTDGQSIGVEGDVLSFNRYKRLREKFEDENIVAIDTEISNARGIKTKEEKQLLLDAVEITEKALADLTSREVIGMTEAEVASYLVDRMKAYGGVGPSFGPIVLTGANSALPHGVPGDTKIQSGDFLLIDFGVVTKDNYVSDITRTFIVGEPTDKQREIYEAVLAANIAGVKATKKDAVISSIDNSGRHEIESKGYGEYFTHRIGHGLGLDIHEAPSMDKNNHDTLISGNVVTIEPGIYIEGYGGVRIEDMLFVDDETVSLTSYPKSIEDAVLRKG</sequence>